<dbReference type="EnsemblMetazoa" id="XM_050660700.1">
    <property type="protein sequence ID" value="XP_050516657.1"/>
    <property type="gene ID" value="LOC126891524"/>
</dbReference>
<keyword evidence="10" id="KW-1185">Reference proteome</keyword>
<keyword evidence="5" id="KW-0479">Metal-binding</keyword>
<comment type="subcellular location">
    <subcellularLocation>
        <location evidence="2">Nucleus</location>
    </subcellularLocation>
</comment>
<evidence type="ECO:0000256" key="6">
    <source>
        <dbReference type="ARBA" id="ARBA00022801"/>
    </source>
</evidence>
<evidence type="ECO:0000256" key="3">
    <source>
        <dbReference type="ARBA" id="ARBA00006958"/>
    </source>
</evidence>
<evidence type="ECO:0000313" key="10">
    <source>
        <dbReference type="Proteomes" id="UP001652700"/>
    </source>
</evidence>
<evidence type="ECO:0000259" key="8">
    <source>
        <dbReference type="Pfam" id="PF13359"/>
    </source>
</evidence>
<dbReference type="GeneID" id="126891524"/>
<dbReference type="PANTHER" id="PTHR22930:SF269">
    <property type="entry name" value="NUCLEASE HARBI1-LIKE PROTEIN"/>
    <property type="match status" value="1"/>
</dbReference>
<evidence type="ECO:0000256" key="1">
    <source>
        <dbReference type="ARBA" id="ARBA00001968"/>
    </source>
</evidence>
<organism evidence="9 10">
    <name type="scientific">Diabrotica virgifera virgifera</name>
    <name type="common">western corn rootworm</name>
    <dbReference type="NCBI Taxonomy" id="50390"/>
    <lineage>
        <taxon>Eukaryota</taxon>
        <taxon>Metazoa</taxon>
        <taxon>Ecdysozoa</taxon>
        <taxon>Arthropoda</taxon>
        <taxon>Hexapoda</taxon>
        <taxon>Insecta</taxon>
        <taxon>Pterygota</taxon>
        <taxon>Neoptera</taxon>
        <taxon>Endopterygota</taxon>
        <taxon>Coleoptera</taxon>
        <taxon>Polyphaga</taxon>
        <taxon>Cucujiformia</taxon>
        <taxon>Chrysomeloidea</taxon>
        <taxon>Chrysomelidae</taxon>
        <taxon>Galerucinae</taxon>
        <taxon>Diabroticina</taxon>
        <taxon>Diabroticites</taxon>
        <taxon>Diabrotica</taxon>
    </lineage>
</organism>
<keyword evidence="7" id="KW-0539">Nucleus</keyword>
<proteinExistence type="inferred from homology"/>
<dbReference type="Proteomes" id="UP001652700">
    <property type="component" value="Unplaced"/>
</dbReference>
<comment type="similarity">
    <text evidence="3">Belongs to the HARBI1 family.</text>
</comment>
<feature type="domain" description="DDE Tnp4" evidence="8">
    <location>
        <begin position="2"/>
        <end position="136"/>
    </location>
</feature>
<evidence type="ECO:0000256" key="2">
    <source>
        <dbReference type="ARBA" id="ARBA00004123"/>
    </source>
</evidence>
<evidence type="ECO:0000256" key="7">
    <source>
        <dbReference type="ARBA" id="ARBA00023242"/>
    </source>
</evidence>
<dbReference type="InterPro" id="IPR045249">
    <property type="entry name" value="HARBI1-like"/>
</dbReference>
<dbReference type="PANTHER" id="PTHR22930">
    <property type="match status" value="1"/>
</dbReference>
<dbReference type="Pfam" id="PF13359">
    <property type="entry name" value="DDE_Tnp_4"/>
    <property type="match status" value="1"/>
</dbReference>
<evidence type="ECO:0000256" key="4">
    <source>
        <dbReference type="ARBA" id="ARBA00022722"/>
    </source>
</evidence>
<evidence type="ECO:0000256" key="5">
    <source>
        <dbReference type="ARBA" id="ARBA00022723"/>
    </source>
</evidence>
<keyword evidence="6" id="KW-0378">Hydrolase</keyword>
<sequence length="192" mass="21600">MAVADSELCFTHIDVGAYGSECDSNVFKKTELGKALYSGTLNLPCPQELITNAPQIDYPYVFVADEAFACSTNVLRPYPAKNTTVEKKIFNYRLSRARRYVECAFGLLANKWRILHRPIDVTFPDVIIQACCVLHNFVRKRDGYNFRDTLTCPLESVSTTGTRGTVDGLTTRDAYAIYFSTEGAVPWQNKMI</sequence>
<accession>A0ABM5L2J3</accession>
<keyword evidence="4" id="KW-0540">Nuclease</keyword>
<reference evidence="9" key="1">
    <citation type="submission" date="2025-05" db="UniProtKB">
        <authorList>
            <consortium name="EnsemblMetazoa"/>
        </authorList>
    </citation>
    <scope>IDENTIFICATION</scope>
</reference>
<protein>
    <recommendedName>
        <fullName evidence="8">DDE Tnp4 domain-containing protein</fullName>
    </recommendedName>
</protein>
<dbReference type="RefSeq" id="XP_050516657.1">
    <property type="nucleotide sequence ID" value="XM_050660700.1"/>
</dbReference>
<evidence type="ECO:0000313" key="9">
    <source>
        <dbReference type="EnsemblMetazoa" id="XP_050516657.1"/>
    </source>
</evidence>
<dbReference type="InterPro" id="IPR027806">
    <property type="entry name" value="HARBI1_dom"/>
</dbReference>
<comment type="cofactor">
    <cofactor evidence="1">
        <name>a divalent metal cation</name>
        <dbReference type="ChEBI" id="CHEBI:60240"/>
    </cofactor>
</comment>
<name>A0ABM5L2J3_DIAVI</name>